<sequence length="242" mass="24787">MKSIVALFVATAATANALSQCILDCQASVASTAGCDGTNYNATACYCDNTEFPTDVKGCLYENNCDTDVDDFYDYRTSICESSGSSTGSGATINTNETIADNGGVLGDCILSCQAAAATSAECSSSNYNETACYCDNENFATDVKVCLYQNCSSEVPVFYNYRADICDTDSSAEYFSTLTAADATAGIATTTAAIKTAAATDAATTTAASSTTTAAASSGAVREVAFISGLTAFVAVAMFVL</sequence>
<name>A0ABR3YZD7_9PEZI</name>
<feature type="domain" description="CFEM" evidence="11">
    <location>
        <begin position="1"/>
        <end position="104"/>
    </location>
</feature>
<keyword evidence="5" id="KW-0336">GPI-anchor</keyword>
<dbReference type="PROSITE" id="PS51257">
    <property type="entry name" value="PROKAR_LIPOPROTEIN"/>
    <property type="match status" value="1"/>
</dbReference>
<evidence type="ECO:0000256" key="8">
    <source>
        <dbReference type="ARBA" id="ARBA00023288"/>
    </source>
</evidence>
<evidence type="ECO:0000259" key="11">
    <source>
        <dbReference type="PROSITE" id="PS52012"/>
    </source>
</evidence>
<keyword evidence="8" id="KW-0449">Lipoprotein</keyword>
<organism evidence="12 13">
    <name type="scientific">Sporothrix stenoceras</name>
    <dbReference type="NCBI Taxonomy" id="5173"/>
    <lineage>
        <taxon>Eukaryota</taxon>
        <taxon>Fungi</taxon>
        <taxon>Dikarya</taxon>
        <taxon>Ascomycota</taxon>
        <taxon>Pezizomycotina</taxon>
        <taxon>Sordariomycetes</taxon>
        <taxon>Sordariomycetidae</taxon>
        <taxon>Ophiostomatales</taxon>
        <taxon>Ophiostomataceae</taxon>
        <taxon>Sporothrix</taxon>
    </lineage>
</organism>
<evidence type="ECO:0000256" key="10">
    <source>
        <dbReference type="SAM" id="SignalP"/>
    </source>
</evidence>
<keyword evidence="5" id="KW-0325">Glycoprotein</keyword>
<feature type="signal peptide" evidence="10">
    <location>
        <begin position="1"/>
        <end position="19"/>
    </location>
</feature>
<evidence type="ECO:0000256" key="2">
    <source>
        <dbReference type="ARBA" id="ARBA00004613"/>
    </source>
</evidence>
<evidence type="ECO:0000256" key="1">
    <source>
        <dbReference type="ARBA" id="ARBA00004589"/>
    </source>
</evidence>
<comment type="subcellular location">
    <subcellularLocation>
        <location evidence="1">Membrane</location>
        <topology evidence="1">Lipid-anchor</topology>
        <topology evidence="1">GPI-anchor</topology>
    </subcellularLocation>
    <subcellularLocation>
        <location evidence="2">Secreted</location>
    </subcellularLocation>
</comment>
<keyword evidence="4" id="KW-0964">Secreted</keyword>
<accession>A0ABR3YZD7</accession>
<evidence type="ECO:0000256" key="9">
    <source>
        <dbReference type="PROSITE-ProRule" id="PRU01356"/>
    </source>
</evidence>
<gene>
    <name evidence="12" type="ORF">Sste5346_006232</name>
</gene>
<keyword evidence="7 9" id="KW-1015">Disulfide bond</keyword>
<dbReference type="Pfam" id="PF05730">
    <property type="entry name" value="CFEM"/>
    <property type="match status" value="2"/>
</dbReference>
<evidence type="ECO:0000256" key="3">
    <source>
        <dbReference type="ARBA" id="ARBA00010031"/>
    </source>
</evidence>
<dbReference type="PROSITE" id="PS52012">
    <property type="entry name" value="CFEM"/>
    <property type="match status" value="1"/>
</dbReference>
<keyword evidence="5" id="KW-0472">Membrane</keyword>
<dbReference type="EMBL" id="JAWCUI010000036">
    <property type="protein sequence ID" value="KAL1893731.1"/>
    <property type="molecule type" value="Genomic_DNA"/>
</dbReference>
<evidence type="ECO:0000313" key="13">
    <source>
        <dbReference type="Proteomes" id="UP001583186"/>
    </source>
</evidence>
<evidence type="ECO:0000256" key="4">
    <source>
        <dbReference type="ARBA" id="ARBA00022525"/>
    </source>
</evidence>
<proteinExistence type="inferred from homology"/>
<dbReference type="Proteomes" id="UP001583186">
    <property type="component" value="Unassembled WGS sequence"/>
</dbReference>
<dbReference type="InterPro" id="IPR008427">
    <property type="entry name" value="Extracellular_membr_CFEM_dom"/>
</dbReference>
<comment type="caution">
    <text evidence="9">Lacks conserved residue(s) required for the propagation of feature annotation.</text>
</comment>
<evidence type="ECO:0000256" key="6">
    <source>
        <dbReference type="ARBA" id="ARBA00022729"/>
    </source>
</evidence>
<comment type="caution">
    <text evidence="12">The sequence shown here is derived from an EMBL/GenBank/DDBJ whole genome shotgun (WGS) entry which is preliminary data.</text>
</comment>
<feature type="disulfide bond" evidence="9">
    <location>
        <begin position="47"/>
        <end position="80"/>
    </location>
</feature>
<evidence type="ECO:0000313" key="12">
    <source>
        <dbReference type="EMBL" id="KAL1893731.1"/>
    </source>
</evidence>
<evidence type="ECO:0000256" key="5">
    <source>
        <dbReference type="ARBA" id="ARBA00022622"/>
    </source>
</evidence>
<keyword evidence="6 10" id="KW-0732">Signal</keyword>
<keyword evidence="13" id="KW-1185">Reference proteome</keyword>
<evidence type="ECO:0000256" key="7">
    <source>
        <dbReference type="ARBA" id="ARBA00023157"/>
    </source>
</evidence>
<feature type="chain" id="PRO_5045636231" description="CFEM domain-containing protein" evidence="10">
    <location>
        <begin position="20"/>
        <end position="242"/>
    </location>
</feature>
<reference evidence="12 13" key="1">
    <citation type="journal article" date="2024" name="IMA Fungus">
        <title>IMA Genome - F19 : A genome assembly and annotation guide to empower mycologists, including annotated draft genome sequences of Ceratocystis pirilliformis, Diaporthe australafricana, Fusarium ophioides, Paecilomyces lecythidis, and Sporothrix stenoceras.</title>
        <authorList>
            <person name="Aylward J."/>
            <person name="Wilson A.M."/>
            <person name="Visagie C.M."/>
            <person name="Spraker J."/>
            <person name="Barnes I."/>
            <person name="Buitendag C."/>
            <person name="Ceriani C."/>
            <person name="Del Mar Angel L."/>
            <person name="du Plessis D."/>
            <person name="Fuchs T."/>
            <person name="Gasser K."/>
            <person name="Kramer D."/>
            <person name="Li W."/>
            <person name="Munsamy K."/>
            <person name="Piso A."/>
            <person name="Price J.L."/>
            <person name="Sonnekus B."/>
            <person name="Thomas C."/>
            <person name="van der Nest A."/>
            <person name="van Dijk A."/>
            <person name="van Heerden A."/>
            <person name="van Vuuren N."/>
            <person name="Yilmaz N."/>
            <person name="Duong T.A."/>
            <person name="van der Merwe N.A."/>
            <person name="Wingfield M.J."/>
            <person name="Wingfield B.D."/>
        </authorList>
    </citation>
    <scope>NUCLEOTIDE SEQUENCE [LARGE SCALE GENOMIC DNA]</scope>
    <source>
        <strain evidence="12 13">CMW 5346</strain>
    </source>
</reference>
<comment type="similarity">
    <text evidence="3">Belongs to the RBT5 family.</text>
</comment>
<protein>
    <recommendedName>
        <fullName evidence="11">CFEM domain-containing protein</fullName>
    </recommendedName>
</protein>